<sequence length="114" mass="12211">MRLWDGTQIVKPVVDRATSEWSAMAEDLERELAVLVNQVKEALATAPWGGGAEGAAFRAAHFRNGGPDRMLTQCGELSKGITEAGAMVCKAVDNTLQTDADIKRDLAAGLRVEI</sequence>
<accession>A0ABP6XI78</accession>
<organism evidence="1 2">
    <name type="scientific">Nonomuraea rosea</name>
    <dbReference type="NCBI Taxonomy" id="638574"/>
    <lineage>
        <taxon>Bacteria</taxon>
        <taxon>Bacillati</taxon>
        <taxon>Actinomycetota</taxon>
        <taxon>Actinomycetes</taxon>
        <taxon>Streptosporangiales</taxon>
        <taxon>Streptosporangiaceae</taxon>
        <taxon>Nonomuraea</taxon>
    </lineage>
</organism>
<proteinExistence type="predicted"/>
<dbReference type="RefSeq" id="WP_345566192.1">
    <property type="nucleotide sequence ID" value="NZ_BAABDQ010000012.1"/>
</dbReference>
<comment type="caution">
    <text evidence="1">The sequence shown here is derived from an EMBL/GenBank/DDBJ whole genome shotgun (WGS) entry which is preliminary data.</text>
</comment>
<dbReference type="EMBL" id="BAABDQ010000012">
    <property type="protein sequence ID" value="GAA3567616.1"/>
    <property type="molecule type" value="Genomic_DNA"/>
</dbReference>
<name>A0ABP6XI78_9ACTN</name>
<dbReference type="Proteomes" id="UP001500630">
    <property type="component" value="Unassembled WGS sequence"/>
</dbReference>
<evidence type="ECO:0000313" key="2">
    <source>
        <dbReference type="Proteomes" id="UP001500630"/>
    </source>
</evidence>
<evidence type="ECO:0000313" key="1">
    <source>
        <dbReference type="EMBL" id="GAA3567616.1"/>
    </source>
</evidence>
<gene>
    <name evidence="1" type="ORF">GCM10022419_055530</name>
</gene>
<evidence type="ECO:0008006" key="3">
    <source>
        <dbReference type="Google" id="ProtNLM"/>
    </source>
</evidence>
<reference evidence="2" key="1">
    <citation type="journal article" date="2019" name="Int. J. Syst. Evol. Microbiol.">
        <title>The Global Catalogue of Microorganisms (GCM) 10K type strain sequencing project: providing services to taxonomists for standard genome sequencing and annotation.</title>
        <authorList>
            <consortium name="The Broad Institute Genomics Platform"/>
            <consortium name="The Broad Institute Genome Sequencing Center for Infectious Disease"/>
            <person name="Wu L."/>
            <person name="Ma J."/>
        </authorList>
    </citation>
    <scope>NUCLEOTIDE SEQUENCE [LARGE SCALE GENOMIC DNA]</scope>
    <source>
        <strain evidence="2">JCM 17326</strain>
    </source>
</reference>
<protein>
    <recommendedName>
        <fullName evidence="3">WXG100 family type VII secretion target</fullName>
    </recommendedName>
</protein>
<keyword evidence="2" id="KW-1185">Reference proteome</keyword>